<name>A0A3S2VVV6_9ACTN</name>
<reference evidence="1 2" key="1">
    <citation type="submission" date="2019-01" db="EMBL/GenBank/DDBJ databases">
        <title>Genome sequences of Streptomyces and Rhizobium isolates collected from root and soil.</title>
        <authorList>
            <person name="Chhettri S."/>
            <person name="Sevigny J.L."/>
            <person name="Sen A."/>
            <person name="Ennis N."/>
            <person name="Tisa L."/>
        </authorList>
    </citation>
    <scope>NUCLEOTIDE SEQUENCE [LARGE SCALE GENOMIC DNA]</scope>
    <source>
        <strain evidence="1 2">San01</strain>
    </source>
</reference>
<comment type="caution">
    <text evidence="1">The sequence shown here is derived from an EMBL/GenBank/DDBJ whole genome shotgun (WGS) entry which is preliminary data.</text>
</comment>
<dbReference type="Pfam" id="PF03860">
    <property type="entry name" value="Csp"/>
    <property type="match status" value="1"/>
</dbReference>
<dbReference type="AlphaFoldDB" id="A0A3S2VVV6"/>
<dbReference type="PANTHER" id="PTHR37310">
    <property type="entry name" value="CYTOPLASMIC PROTEIN-RELATED"/>
    <property type="match status" value="1"/>
</dbReference>
<gene>
    <name evidence="1" type="ORF">EOT10_22930</name>
</gene>
<dbReference type="OrthoDB" id="5396211at2"/>
<keyword evidence="2" id="KW-1185">Reference proteome</keyword>
<organism evidence="1 2">
    <name type="scientific">Streptomyces antnestii</name>
    <dbReference type="NCBI Taxonomy" id="2494256"/>
    <lineage>
        <taxon>Bacteria</taxon>
        <taxon>Bacillati</taxon>
        <taxon>Actinomycetota</taxon>
        <taxon>Actinomycetes</taxon>
        <taxon>Kitasatosporales</taxon>
        <taxon>Streptomycetaceae</taxon>
        <taxon>Streptomyces</taxon>
    </lineage>
</organism>
<evidence type="ECO:0000313" key="2">
    <source>
        <dbReference type="Proteomes" id="UP000283128"/>
    </source>
</evidence>
<sequence>MGADAPPGQAALVRFLEDRFACALACVECARACALRVSFVELEPAAVQGGPGVTSSLEEQLRPRRGAELRRRALLCVEVCDATCRLLSEEAWRDEYTIRLQVEWCRAVALECARACDRTTESDAESDAGPDVEWAAEWRSESELRSESESCGEACRACARACSDFLATLST</sequence>
<dbReference type="InterPro" id="IPR005560">
    <property type="entry name" value="Csp_YhjQ"/>
</dbReference>
<evidence type="ECO:0000313" key="1">
    <source>
        <dbReference type="EMBL" id="RVU22442.1"/>
    </source>
</evidence>
<dbReference type="EMBL" id="RZYA01000011">
    <property type="protein sequence ID" value="RVU22442.1"/>
    <property type="molecule type" value="Genomic_DNA"/>
</dbReference>
<proteinExistence type="predicted"/>
<dbReference type="Proteomes" id="UP000283128">
    <property type="component" value="Unassembled WGS sequence"/>
</dbReference>
<dbReference type="PANTHER" id="PTHR37310:SF1">
    <property type="entry name" value="CYTOPLASMIC PROTEIN"/>
    <property type="match status" value="1"/>
</dbReference>
<dbReference type="Gene3D" id="1.20.1270.360">
    <property type="match status" value="1"/>
</dbReference>
<protein>
    <submittedName>
        <fullName evidence="1">Ferredoxin</fullName>
    </submittedName>
</protein>
<accession>A0A3S2VVV6</accession>